<dbReference type="Proteomes" id="UP000698222">
    <property type="component" value="Unassembled WGS sequence"/>
</dbReference>
<evidence type="ECO:0000313" key="2">
    <source>
        <dbReference type="Proteomes" id="UP000698222"/>
    </source>
</evidence>
<proteinExistence type="predicted"/>
<sequence length="30" mass="3227">MVLVLVLVLVLVPVLVLGWLGSARVTPDVR</sequence>
<accession>A0ABS4YLK3</accession>
<gene>
    <name evidence="1" type="ORF">JOF44_002527</name>
</gene>
<name>A0ABS4YLK3_9MICO</name>
<comment type="caution">
    <text evidence="1">The sequence shown here is derived from an EMBL/GenBank/DDBJ whole genome shotgun (WGS) entry which is preliminary data.</text>
</comment>
<evidence type="ECO:0000313" key="1">
    <source>
        <dbReference type="EMBL" id="MBP2409624.1"/>
    </source>
</evidence>
<reference evidence="1 2" key="1">
    <citation type="submission" date="2021-03" db="EMBL/GenBank/DDBJ databases">
        <title>Sequencing the genomes of 1000 actinobacteria strains.</title>
        <authorList>
            <person name="Klenk H.-P."/>
        </authorList>
    </citation>
    <scope>NUCLEOTIDE SEQUENCE [LARGE SCALE GENOMIC DNA]</scope>
    <source>
        <strain evidence="1 2">DSM 14564</strain>
    </source>
</reference>
<dbReference type="EMBL" id="JAGIOC010000001">
    <property type="protein sequence ID" value="MBP2409624.1"/>
    <property type="molecule type" value="Genomic_DNA"/>
</dbReference>
<keyword evidence="2" id="KW-1185">Reference proteome</keyword>
<protein>
    <submittedName>
        <fullName evidence="1">Uncharacterized protein</fullName>
    </submittedName>
</protein>
<organism evidence="1 2">
    <name type="scientific">Brachybacterium fresconis</name>
    <dbReference type="NCBI Taxonomy" id="173363"/>
    <lineage>
        <taxon>Bacteria</taxon>
        <taxon>Bacillati</taxon>
        <taxon>Actinomycetota</taxon>
        <taxon>Actinomycetes</taxon>
        <taxon>Micrococcales</taxon>
        <taxon>Dermabacteraceae</taxon>
        <taxon>Brachybacterium</taxon>
    </lineage>
</organism>